<dbReference type="InterPro" id="IPR036770">
    <property type="entry name" value="Ankyrin_rpt-contain_sf"/>
</dbReference>
<evidence type="ECO:0000313" key="6">
    <source>
        <dbReference type="Proteomes" id="UP001642484"/>
    </source>
</evidence>
<dbReference type="Proteomes" id="UP001642484">
    <property type="component" value="Unassembled WGS sequence"/>
</dbReference>
<keyword evidence="3" id="KW-0175">Coiled coil</keyword>
<protein>
    <recommendedName>
        <fullName evidence="7">Ankyrin repeat protein</fullName>
    </recommendedName>
</protein>
<feature type="region of interest" description="Disordered" evidence="4">
    <location>
        <begin position="423"/>
        <end position="469"/>
    </location>
</feature>
<dbReference type="InterPro" id="IPR002110">
    <property type="entry name" value="Ankyrin_rpt"/>
</dbReference>
<dbReference type="Gene3D" id="1.25.40.20">
    <property type="entry name" value="Ankyrin repeat-containing domain"/>
    <property type="match status" value="1"/>
</dbReference>
<gene>
    <name evidence="5" type="ORF">CCMP2556_LOCUS38390</name>
</gene>
<evidence type="ECO:0000256" key="2">
    <source>
        <dbReference type="ARBA" id="ARBA00023043"/>
    </source>
</evidence>
<comment type="caution">
    <text evidence="5">The sequence shown here is derived from an EMBL/GenBank/DDBJ whole genome shotgun (WGS) entry which is preliminary data.</text>
</comment>
<evidence type="ECO:0000256" key="4">
    <source>
        <dbReference type="SAM" id="MobiDB-lite"/>
    </source>
</evidence>
<dbReference type="PANTHER" id="PTHR24201">
    <property type="entry name" value="ANK_REP_REGION DOMAIN-CONTAINING PROTEIN"/>
    <property type="match status" value="1"/>
</dbReference>
<evidence type="ECO:0000313" key="5">
    <source>
        <dbReference type="EMBL" id="CAK9077928.1"/>
    </source>
</evidence>
<feature type="compositionally biased region" description="Polar residues" evidence="4">
    <location>
        <begin position="301"/>
        <end position="318"/>
    </location>
</feature>
<dbReference type="SUPFAM" id="SSF48403">
    <property type="entry name" value="Ankyrin repeat"/>
    <property type="match status" value="1"/>
</dbReference>
<organism evidence="5 6">
    <name type="scientific">Durusdinium trenchii</name>
    <dbReference type="NCBI Taxonomy" id="1381693"/>
    <lineage>
        <taxon>Eukaryota</taxon>
        <taxon>Sar</taxon>
        <taxon>Alveolata</taxon>
        <taxon>Dinophyceae</taxon>
        <taxon>Suessiales</taxon>
        <taxon>Symbiodiniaceae</taxon>
        <taxon>Durusdinium</taxon>
    </lineage>
</organism>
<dbReference type="InterPro" id="IPR050776">
    <property type="entry name" value="Ank_Repeat/CDKN_Inhibitor"/>
</dbReference>
<name>A0ABP0PQR3_9DINO</name>
<reference evidence="5 6" key="1">
    <citation type="submission" date="2024-02" db="EMBL/GenBank/DDBJ databases">
        <authorList>
            <person name="Chen Y."/>
            <person name="Shah S."/>
            <person name="Dougan E. K."/>
            <person name="Thang M."/>
            <person name="Chan C."/>
        </authorList>
    </citation>
    <scope>NUCLEOTIDE SEQUENCE [LARGE SCALE GENOMIC DNA]</scope>
</reference>
<feature type="region of interest" description="Disordered" evidence="4">
    <location>
        <begin position="301"/>
        <end position="337"/>
    </location>
</feature>
<evidence type="ECO:0000256" key="3">
    <source>
        <dbReference type="SAM" id="Coils"/>
    </source>
</evidence>
<sequence>MADELVEAAHLGNVEKLKDFFKKGMDATSTRVQHACVMAAANKQESAVQVFLERGVPLTCSDREGKKLIHTCVRNDMPKSIALLVTMKADVTKPDSDGALPISLAIKNKFRQCIKELLIGGASVPHNAEMPGLANIVLEVQLQQCANEIRPLAKSEVKNAEILEAERAVLDGMKEHKRLLKLNEDSRAAKSLVELEERLDSATDALGEAQQTSAALVEELSQRRIEVRNAETELSKLRKEMSSVLDNFNELKEEDAKLKVEIEESNRQLKEAAWEVQGFVKACTRCGKFIADNTSVSSQQVGSLELNSSQELPSTATPPTEPQLYEVTPPNHPPGDKRLRDADVEVTLASPQAPKTLAAATAADPEPAFNATVFEDDGRPLMLKRRRCNRTNRPKDEKVPGIANHIRFKSSWCYAEEEEDVRVHSRAPGAGSGSDAGQESGDDDDDAPAEPAKNRQKKNRPQTRAEMNQLREQHANSMELVRSLLHDRDLQTSLRMVYEACVPYMM</sequence>
<keyword evidence="2" id="KW-0040">ANK repeat</keyword>
<dbReference type="Pfam" id="PF12796">
    <property type="entry name" value="Ank_2"/>
    <property type="match status" value="1"/>
</dbReference>
<feature type="coiled-coil region" evidence="3">
    <location>
        <begin position="192"/>
        <end position="268"/>
    </location>
</feature>
<keyword evidence="1" id="KW-0677">Repeat</keyword>
<proteinExistence type="predicted"/>
<dbReference type="EMBL" id="CAXAMN010023473">
    <property type="protein sequence ID" value="CAK9077928.1"/>
    <property type="molecule type" value="Genomic_DNA"/>
</dbReference>
<accession>A0ABP0PQR3</accession>
<evidence type="ECO:0000256" key="1">
    <source>
        <dbReference type="ARBA" id="ARBA00022737"/>
    </source>
</evidence>
<evidence type="ECO:0008006" key="7">
    <source>
        <dbReference type="Google" id="ProtNLM"/>
    </source>
</evidence>
<keyword evidence="6" id="KW-1185">Reference proteome</keyword>